<dbReference type="AlphaFoldDB" id="A0A0C2JS57"/>
<name>A0A0C2JS57_9ACTN</name>
<reference evidence="2" key="1">
    <citation type="journal article" date="2015" name="Chem. Biol.">
        <title>Structure, bioactivity, and resistance mechanism of streptomonomicin, an unusual lasso Peptide from an understudied halophilic actinomycete.</title>
        <authorList>
            <person name="Metelev M."/>
            <person name="Tietz J.I."/>
            <person name="Melby J.O."/>
            <person name="Blair P.M."/>
            <person name="Zhu L."/>
            <person name="Livnat I."/>
            <person name="Severinov K."/>
            <person name="Mitchell D.A."/>
        </authorList>
    </citation>
    <scope>NUCLEOTIDE SEQUENCE [LARGE SCALE GENOMIC DNA]</scope>
    <source>
        <strain evidence="2">YIM 90003</strain>
    </source>
</reference>
<dbReference type="EMBL" id="JROO01000009">
    <property type="protein sequence ID" value="KIH99642.1"/>
    <property type="molecule type" value="Genomic_DNA"/>
</dbReference>
<keyword evidence="2" id="KW-1185">Reference proteome</keyword>
<evidence type="ECO:0000313" key="2">
    <source>
        <dbReference type="Proteomes" id="UP000031675"/>
    </source>
</evidence>
<accession>A0A0C2JS57</accession>
<evidence type="ECO:0000313" key="1">
    <source>
        <dbReference type="EMBL" id="KIH99642.1"/>
    </source>
</evidence>
<proteinExistence type="predicted"/>
<sequence length="386" mass="43870">MHCIEVYATAEERERGWHEIIELASQAQAHHLIGFDFDRIDAPELVDGQYLLYFAIGRINPDLAPLQDSLDVVPAHDEEDDPFFDVPDYYREHPAEYRALHHICLSHKALGVSRNGAPEDFIRISDDPHWELRSVRRSGAYATSELLTDDDLYQAVAGRYGGAQIRRQGTAVPDIQPRWASERESIRQTLAGNADWSVLMERWLDEAEADSSCLDVDIYVHNPCDLLQTLMYGLTDTSSALEKYAPMLRATATYTGGRTRATFGCLVWDGWQRSNLARLAPPPLREPTGWAVYRHSGEIGELDSLLLSLWGLRYALIDVDPLGIRQGVLELWTAQEGEIVRAVSPTSKTAYMRPDGLMPHMLRDFVHSHFDQIQTLVQEHLWMTHH</sequence>
<dbReference type="STRING" id="183763.LP52_05080"/>
<dbReference type="Proteomes" id="UP000031675">
    <property type="component" value="Unassembled WGS sequence"/>
</dbReference>
<organism evidence="1 2">
    <name type="scientific">Streptomonospora alba</name>
    <dbReference type="NCBI Taxonomy" id="183763"/>
    <lineage>
        <taxon>Bacteria</taxon>
        <taxon>Bacillati</taxon>
        <taxon>Actinomycetota</taxon>
        <taxon>Actinomycetes</taxon>
        <taxon>Streptosporangiales</taxon>
        <taxon>Nocardiopsidaceae</taxon>
        <taxon>Streptomonospora</taxon>
    </lineage>
</organism>
<comment type="caution">
    <text evidence="1">The sequence shown here is derived from an EMBL/GenBank/DDBJ whole genome shotgun (WGS) entry which is preliminary data.</text>
</comment>
<protein>
    <submittedName>
        <fullName evidence="1">Uncharacterized protein</fullName>
    </submittedName>
</protein>
<gene>
    <name evidence="1" type="ORF">LP52_05080</name>
</gene>